<evidence type="ECO:0000256" key="3">
    <source>
        <dbReference type="ARBA" id="ARBA00023274"/>
    </source>
</evidence>
<dbReference type="SUPFAM" id="SSF56047">
    <property type="entry name" value="Ribosomal protein S8"/>
    <property type="match status" value="1"/>
</dbReference>
<dbReference type="GO" id="GO:0005737">
    <property type="term" value="C:cytoplasm"/>
    <property type="evidence" value="ECO:0007669"/>
    <property type="project" value="UniProtKB-ARBA"/>
</dbReference>
<protein>
    <recommendedName>
        <fullName evidence="4">Small ribosomal subunit protein uS8</fullName>
    </recommendedName>
    <alternativeName>
        <fullName evidence="5">30S ribosomal protein S8</fullName>
    </alternativeName>
</protein>
<dbReference type="GO" id="GO:0005840">
    <property type="term" value="C:ribosome"/>
    <property type="evidence" value="ECO:0007669"/>
    <property type="project" value="UniProtKB-KW"/>
</dbReference>
<dbReference type="InterPro" id="IPR000630">
    <property type="entry name" value="Ribosomal_uS8"/>
</dbReference>
<evidence type="ECO:0000256" key="1">
    <source>
        <dbReference type="ARBA" id="ARBA00006471"/>
    </source>
</evidence>
<dbReference type="EMBL" id="PCWO01000015">
    <property type="protein sequence ID" value="PIR05086.1"/>
    <property type="molecule type" value="Genomic_DNA"/>
</dbReference>
<dbReference type="Pfam" id="PF00410">
    <property type="entry name" value="Ribosomal_S8"/>
    <property type="match status" value="1"/>
</dbReference>
<dbReference type="PROSITE" id="PS00053">
    <property type="entry name" value="RIBOSOMAL_S8"/>
    <property type="match status" value="1"/>
</dbReference>
<gene>
    <name evidence="7" type="primary">rpsH</name>
    <name evidence="7" type="ORF">COV57_01000</name>
</gene>
<keyword evidence="3 6" id="KW-0687">Ribonucleoprotein</keyword>
<accession>A0A2H0NAF4</accession>
<organism evidence="7 8">
    <name type="scientific">Candidatus Liptonbacteria bacterium CG11_big_fil_rev_8_21_14_0_20_35_14</name>
    <dbReference type="NCBI Taxonomy" id="1974634"/>
    <lineage>
        <taxon>Bacteria</taxon>
        <taxon>Candidatus Liptoniibacteriota</taxon>
    </lineage>
</organism>
<dbReference type="AlphaFoldDB" id="A0A2H0NAF4"/>
<evidence type="ECO:0000313" key="7">
    <source>
        <dbReference type="EMBL" id="PIR05086.1"/>
    </source>
</evidence>
<evidence type="ECO:0000256" key="2">
    <source>
        <dbReference type="ARBA" id="ARBA00022980"/>
    </source>
</evidence>
<dbReference type="Proteomes" id="UP000229893">
    <property type="component" value="Unassembled WGS sequence"/>
</dbReference>
<evidence type="ECO:0000256" key="6">
    <source>
        <dbReference type="RuleBase" id="RU003660"/>
    </source>
</evidence>
<dbReference type="FunFam" id="3.30.1490.10:FF:000001">
    <property type="entry name" value="30S ribosomal protein S8"/>
    <property type="match status" value="1"/>
</dbReference>
<evidence type="ECO:0000313" key="8">
    <source>
        <dbReference type="Proteomes" id="UP000229893"/>
    </source>
</evidence>
<comment type="similarity">
    <text evidence="1 6">Belongs to the universal ribosomal protein uS8 family.</text>
</comment>
<dbReference type="Gene3D" id="3.30.1490.10">
    <property type="match status" value="1"/>
</dbReference>
<reference evidence="7 8" key="1">
    <citation type="submission" date="2017-09" db="EMBL/GenBank/DDBJ databases">
        <title>Depth-based differentiation of microbial function through sediment-hosted aquifers and enrichment of novel symbionts in the deep terrestrial subsurface.</title>
        <authorList>
            <person name="Probst A.J."/>
            <person name="Ladd B."/>
            <person name="Jarett J.K."/>
            <person name="Geller-Mcgrath D.E."/>
            <person name="Sieber C.M."/>
            <person name="Emerson J.B."/>
            <person name="Anantharaman K."/>
            <person name="Thomas B.C."/>
            <person name="Malmstrom R."/>
            <person name="Stieglmeier M."/>
            <person name="Klingl A."/>
            <person name="Woyke T."/>
            <person name="Ryan C.M."/>
            <person name="Banfield J.F."/>
        </authorList>
    </citation>
    <scope>NUCLEOTIDE SEQUENCE [LARGE SCALE GENOMIC DNA]</scope>
    <source>
        <strain evidence="7">CG11_big_fil_rev_8_21_14_0_20_35_14</strain>
    </source>
</reference>
<evidence type="ECO:0000256" key="4">
    <source>
        <dbReference type="ARBA" id="ARBA00035258"/>
    </source>
</evidence>
<comment type="caution">
    <text evidence="7">The sequence shown here is derived from an EMBL/GenBank/DDBJ whole genome shotgun (WGS) entry which is preliminary data.</text>
</comment>
<sequence>MYYDTIIRIKNASAVGKEKVKIPFTKMDEAILNILSKFRYVKSITKKGRGIKRILDVELSYRENGQPRVSEIKFISKPQKRVYKSYSDLYSVRSGYGLGIISTPKGIMTVEDARKEKVGGEYLFQVW</sequence>
<evidence type="ECO:0000256" key="5">
    <source>
        <dbReference type="ARBA" id="ARBA00035525"/>
    </source>
</evidence>
<dbReference type="InterPro" id="IPR047863">
    <property type="entry name" value="Ribosomal_uS8_CS"/>
</dbReference>
<name>A0A2H0NAF4_9BACT</name>
<keyword evidence="2 6" id="KW-0689">Ribosomal protein</keyword>
<proteinExistence type="inferred from homology"/>
<dbReference type="PANTHER" id="PTHR11758">
    <property type="entry name" value="40S RIBOSOMAL PROTEIN S15A"/>
    <property type="match status" value="1"/>
</dbReference>
<dbReference type="GO" id="GO:1990904">
    <property type="term" value="C:ribonucleoprotein complex"/>
    <property type="evidence" value="ECO:0007669"/>
    <property type="project" value="UniProtKB-KW"/>
</dbReference>
<dbReference type="GO" id="GO:0003735">
    <property type="term" value="F:structural constituent of ribosome"/>
    <property type="evidence" value="ECO:0007669"/>
    <property type="project" value="InterPro"/>
</dbReference>
<dbReference type="GO" id="GO:0006412">
    <property type="term" value="P:translation"/>
    <property type="evidence" value="ECO:0007669"/>
    <property type="project" value="InterPro"/>
</dbReference>
<dbReference type="Gene3D" id="3.30.1370.30">
    <property type="match status" value="1"/>
</dbReference>
<dbReference type="InterPro" id="IPR035987">
    <property type="entry name" value="Ribosomal_uS8_sf"/>
</dbReference>